<dbReference type="PANTHER" id="PTHR43591">
    <property type="entry name" value="METHYLTRANSFERASE"/>
    <property type="match status" value="1"/>
</dbReference>
<reference evidence="2" key="1">
    <citation type="submission" date="2022-11" db="EMBL/GenBank/DDBJ databases">
        <authorList>
            <person name="Mo P."/>
        </authorList>
    </citation>
    <scope>NUCLEOTIDE SEQUENCE</scope>
    <source>
        <strain evidence="2">HUAS 11-8</strain>
    </source>
</reference>
<dbReference type="RefSeq" id="WP_268756772.1">
    <property type="nucleotide sequence ID" value="NZ_CP113836.1"/>
</dbReference>
<dbReference type="InterPro" id="IPR041698">
    <property type="entry name" value="Methyltransf_25"/>
</dbReference>
<sequence>MLKALNELMQRHHFANGESYDRHAGRVFEPVYRRVADDVAAAAPEGAVVLDAGCGSGKLAVEIATRRPDLSVHGIDLEPGMIEVARRRAVREGLAERIEFSVADLADLSLPDGSVGLVVSTASLHHWTDVEGVVASLARIARPEALLWIYDIRWVPGGRVRSSAARQHRRVTRTLVPVGRFPLALFQRFELSAA</sequence>
<gene>
    <name evidence="2" type="ORF">ORV05_02145</name>
</gene>
<dbReference type="GO" id="GO:0008168">
    <property type="term" value="F:methyltransferase activity"/>
    <property type="evidence" value="ECO:0007669"/>
    <property type="project" value="UniProtKB-KW"/>
</dbReference>
<protein>
    <submittedName>
        <fullName evidence="2">Class I SAM-dependent methyltransferase</fullName>
    </submittedName>
</protein>
<dbReference type="CDD" id="cd02440">
    <property type="entry name" value="AdoMet_MTases"/>
    <property type="match status" value="1"/>
</dbReference>
<evidence type="ECO:0000313" key="2">
    <source>
        <dbReference type="EMBL" id="WAL66640.1"/>
    </source>
</evidence>
<dbReference type="SUPFAM" id="SSF53335">
    <property type="entry name" value="S-adenosyl-L-methionine-dependent methyltransferases"/>
    <property type="match status" value="1"/>
</dbReference>
<keyword evidence="2" id="KW-0808">Transferase</keyword>
<evidence type="ECO:0000313" key="3">
    <source>
        <dbReference type="Proteomes" id="UP001163203"/>
    </source>
</evidence>
<feature type="domain" description="Methyltransferase" evidence="1">
    <location>
        <begin position="49"/>
        <end position="143"/>
    </location>
</feature>
<organism evidence="2 3">
    <name type="scientific">Amycolatopsis cynarae</name>
    <dbReference type="NCBI Taxonomy" id="2995223"/>
    <lineage>
        <taxon>Bacteria</taxon>
        <taxon>Bacillati</taxon>
        <taxon>Actinomycetota</taxon>
        <taxon>Actinomycetes</taxon>
        <taxon>Pseudonocardiales</taxon>
        <taxon>Pseudonocardiaceae</taxon>
        <taxon>Amycolatopsis</taxon>
    </lineage>
</organism>
<keyword evidence="3" id="KW-1185">Reference proteome</keyword>
<accession>A0ABY7B2V9</accession>
<dbReference type="Proteomes" id="UP001163203">
    <property type="component" value="Chromosome"/>
</dbReference>
<keyword evidence="2" id="KW-0489">Methyltransferase</keyword>
<evidence type="ECO:0000259" key="1">
    <source>
        <dbReference type="Pfam" id="PF13649"/>
    </source>
</evidence>
<proteinExistence type="predicted"/>
<dbReference type="Pfam" id="PF13649">
    <property type="entry name" value="Methyltransf_25"/>
    <property type="match status" value="1"/>
</dbReference>
<name>A0ABY7B2V9_9PSEU</name>
<dbReference type="Gene3D" id="3.40.50.150">
    <property type="entry name" value="Vaccinia Virus protein VP39"/>
    <property type="match status" value="1"/>
</dbReference>
<dbReference type="GO" id="GO:0032259">
    <property type="term" value="P:methylation"/>
    <property type="evidence" value="ECO:0007669"/>
    <property type="project" value="UniProtKB-KW"/>
</dbReference>
<dbReference type="EMBL" id="CP113836">
    <property type="protein sequence ID" value="WAL66640.1"/>
    <property type="molecule type" value="Genomic_DNA"/>
</dbReference>
<dbReference type="InterPro" id="IPR029063">
    <property type="entry name" value="SAM-dependent_MTases_sf"/>
</dbReference>